<dbReference type="GO" id="GO:0008270">
    <property type="term" value="F:zinc ion binding"/>
    <property type="evidence" value="ECO:0007669"/>
    <property type="project" value="InterPro"/>
</dbReference>
<dbReference type="InterPro" id="IPR007219">
    <property type="entry name" value="XnlR_reg_dom"/>
</dbReference>
<dbReference type="InterPro" id="IPR001138">
    <property type="entry name" value="Zn2Cys6_DnaBD"/>
</dbReference>
<reference evidence="10 11" key="1">
    <citation type="journal article" date="2010" name="Proc. Natl. Acad. Sci. U.S.A.">
        <title>Insights into evolution of multicellular fungi from the assembled chromosomes of the mushroom Coprinopsis cinerea (Coprinus cinereus).</title>
        <authorList>
            <person name="Stajich J.E."/>
            <person name="Wilke S.K."/>
            <person name="Ahren D."/>
            <person name="Au C.H."/>
            <person name="Birren B.W."/>
            <person name="Borodovsky M."/>
            <person name="Burns C."/>
            <person name="Canback B."/>
            <person name="Casselton L.A."/>
            <person name="Cheng C.K."/>
            <person name="Deng J."/>
            <person name="Dietrich F.S."/>
            <person name="Fargo D.C."/>
            <person name="Farman M.L."/>
            <person name="Gathman A.C."/>
            <person name="Goldberg J."/>
            <person name="Guigo R."/>
            <person name="Hoegger P.J."/>
            <person name="Hooker J.B."/>
            <person name="Huggins A."/>
            <person name="James T.Y."/>
            <person name="Kamada T."/>
            <person name="Kilaru S."/>
            <person name="Kodira C."/>
            <person name="Kues U."/>
            <person name="Kupfer D."/>
            <person name="Kwan H.S."/>
            <person name="Lomsadze A."/>
            <person name="Li W."/>
            <person name="Lilly W.W."/>
            <person name="Ma L.J."/>
            <person name="Mackey A.J."/>
            <person name="Manning G."/>
            <person name="Martin F."/>
            <person name="Muraguchi H."/>
            <person name="Natvig D.O."/>
            <person name="Palmerini H."/>
            <person name="Ramesh M.A."/>
            <person name="Rehmeyer C.J."/>
            <person name="Roe B.A."/>
            <person name="Shenoy N."/>
            <person name="Stanke M."/>
            <person name="Ter-Hovhannisyan V."/>
            <person name="Tunlid A."/>
            <person name="Velagapudi R."/>
            <person name="Vision T.J."/>
            <person name="Zeng Q."/>
            <person name="Zolan M.E."/>
            <person name="Pukkila P.J."/>
        </authorList>
    </citation>
    <scope>NUCLEOTIDE SEQUENCE [LARGE SCALE GENOMIC DNA]</scope>
    <source>
        <strain evidence="11">Okayama-7 / 130 / ATCC MYA-4618 / FGSC 9003</strain>
    </source>
</reference>
<dbReference type="PANTHER" id="PTHR31845">
    <property type="entry name" value="FINGER DOMAIN PROTEIN, PUTATIVE-RELATED"/>
    <property type="match status" value="1"/>
</dbReference>
<keyword evidence="4" id="KW-0238">DNA-binding</keyword>
<feature type="coiled-coil region" evidence="7">
    <location>
        <begin position="83"/>
        <end position="117"/>
    </location>
</feature>
<dbReference type="AlphaFoldDB" id="A8NFM7"/>
<organism evidence="10 11">
    <name type="scientific">Coprinopsis cinerea (strain Okayama-7 / 130 / ATCC MYA-4618 / FGSC 9003)</name>
    <name type="common">Inky cap fungus</name>
    <name type="synonym">Hormographiella aspergillata</name>
    <dbReference type="NCBI Taxonomy" id="240176"/>
    <lineage>
        <taxon>Eukaryota</taxon>
        <taxon>Fungi</taxon>
        <taxon>Dikarya</taxon>
        <taxon>Basidiomycota</taxon>
        <taxon>Agaricomycotina</taxon>
        <taxon>Agaricomycetes</taxon>
        <taxon>Agaricomycetidae</taxon>
        <taxon>Agaricales</taxon>
        <taxon>Agaricineae</taxon>
        <taxon>Psathyrellaceae</taxon>
        <taxon>Coprinopsis</taxon>
    </lineage>
</organism>
<comment type="subcellular location">
    <subcellularLocation>
        <location evidence="1">Nucleus</location>
    </subcellularLocation>
</comment>
<sequence>METSCSPTPSSVEPTSPPDWPTHSPRRLDDALQLVDGEDSKDFLVAKRKPSGACADCKSVKVRCEPVPGQRKCKRCQLKNLPCQARERKRRKAAETHEELQEKARQQDFQIQELLRQYDSQRAADKITHWMTKSNPFNSRGFPANSKSAAIRHRWMQRGLSVEQASLSYFRNAGRLDTANLPAIVNHCDLYPEEIEDLFAIFFNQINPYFSILDEGYHKPATLIWTAPFLFTVVCAISSRHYASRPELYPLAMDFARDMAGKALVEGKRSIDMCQAYLLMAVYPVPKKKWVEDRSWLLMGKLLNRMAMELGLNQPAPGDCSEMERLNRVRTWLTCYCVDGSHAIQFGKMPMLPLDDYLARTLSNTWYMSSNLNNPFDVHLCGYVQVLSIMAEWRTANAAQLQDPNLNDSSIIELALETRGKLQKEIGRWREAYARELQLFPLPICRYRAFTTPMITAYLELVVLSSGFQAEFRSGSFESSVVLPLALGSAHEVIRSVIEDLAPTGYLRYAMDSNFLYVSFAASFLINLLRPKFKRMLDECQRQRIIDAVTNLTEVLTSAKVALDARHTPVLYARFLLSLLNKYHYRAQSITPSMSSHVKASPTPPSDMYFWPEVCNSSASVGSPSALGANFEDGLIYSRFGEALGLQPSHLIRQEPGYYGAHQGVSYSGDVSSFLTRNESFDLRNSAPGGRSFGPLS</sequence>
<dbReference type="CDD" id="cd00067">
    <property type="entry name" value="GAL4"/>
    <property type="match status" value="1"/>
</dbReference>
<keyword evidence="6" id="KW-0539">Nucleus</keyword>
<proteinExistence type="predicted"/>
<evidence type="ECO:0000256" key="5">
    <source>
        <dbReference type="ARBA" id="ARBA00023163"/>
    </source>
</evidence>
<keyword evidence="5" id="KW-0804">Transcription</keyword>
<dbReference type="EMBL" id="AACS02000002">
    <property type="protein sequence ID" value="EAU88598.2"/>
    <property type="molecule type" value="Genomic_DNA"/>
</dbReference>
<evidence type="ECO:0000256" key="7">
    <source>
        <dbReference type="SAM" id="Coils"/>
    </source>
</evidence>
<dbReference type="InterPro" id="IPR051089">
    <property type="entry name" value="prtT"/>
</dbReference>
<protein>
    <recommendedName>
        <fullName evidence="9">Zn(2)-C6 fungal-type domain-containing protein</fullName>
    </recommendedName>
</protein>
<dbReference type="Gene3D" id="4.10.240.10">
    <property type="entry name" value="Zn(2)-C6 fungal-type DNA-binding domain"/>
    <property type="match status" value="1"/>
</dbReference>
<evidence type="ECO:0000256" key="3">
    <source>
        <dbReference type="ARBA" id="ARBA00023015"/>
    </source>
</evidence>
<dbReference type="Proteomes" id="UP000001861">
    <property type="component" value="Unassembled WGS sequence"/>
</dbReference>
<evidence type="ECO:0000256" key="8">
    <source>
        <dbReference type="SAM" id="MobiDB-lite"/>
    </source>
</evidence>
<evidence type="ECO:0000313" key="10">
    <source>
        <dbReference type="EMBL" id="EAU88598.2"/>
    </source>
</evidence>
<dbReference type="PROSITE" id="PS00463">
    <property type="entry name" value="ZN2_CY6_FUNGAL_1"/>
    <property type="match status" value="1"/>
</dbReference>
<dbReference type="GO" id="GO:0000976">
    <property type="term" value="F:transcription cis-regulatory region binding"/>
    <property type="evidence" value="ECO:0007669"/>
    <property type="project" value="TreeGrafter"/>
</dbReference>
<dbReference type="GeneID" id="6009821"/>
<evidence type="ECO:0000256" key="4">
    <source>
        <dbReference type="ARBA" id="ARBA00023125"/>
    </source>
</evidence>
<feature type="region of interest" description="Disordered" evidence="8">
    <location>
        <begin position="1"/>
        <end position="26"/>
    </location>
</feature>
<dbReference type="OMA" id="DVCQAYL"/>
<name>A8NFM7_COPC7</name>
<dbReference type="CDD" id="cd12148">
    <property type="entry name" value="fungal_TF_MHR"/>
    <property type="match status" value="1"/>
</dbReference>
<accession>A8NFM7</accession>
<keyword evidence="11" id="KW-1185">Reference proteome</keyword>
<dbReference type="SUPFAM" id="SSF57701">
    <property type="entry name" value="Zn2/Cys6 DNA-binding domain"/>
    <property type="match status" value="1"/>
</dbReference>
<dbReference type="Pfam" id="PF04082">
    <property type="entry name" value="Fungal_trans"/>
    <property type="match status" value="1"/>
</dbReference>
<dbReference type="RefSeq" id="XP_001833325.2">
    <property type="nucleotide sequence ID" value="XM_001833273.2"/>
</dbReference>
<comment type="caution">
    <text evidence="10">The sequence shown here is derived from an EMBL/GenBank/DDBJ whole genome shotgun (WGS) entry which is preliminary data.</text>
</comment>
<dbReference type="KEGG" id="cci:CC1G_04304"/>
<dbReference type="OrthoDB" id="3163292at2759"/>
<dbReference type="HOGENOM" id="CLU_026652_0_0_1"/>
<evidence type="ECO:0000313" key="11">
    <source>
        <dbReference type="Proteomes" id="UP000001861"/>
    </source>
</evidence>
<evidence type="ECO:0000256" key="1">
    <source>
        <dbReference type="ARBA" id="ARBA00004123"/>
    </source>
</evidence>
<dbReference type="InParanoid" id="A8NFM7"/>
<dbReference type="eggNOG" id="ENOG502SM5N">
    <property type="taxonomic scope" value="Eukaryota"/>
</dbReference>
<dbReference type="GO" id="GO:0005634">
    <property type="term" value="C:nucleus"/>
    <property type="evidence" value="ECO:0007669"/>
    <property type="project" value="UniProtKB-SubCell"/>
</dbReference>
<dbReference type="PANTHER" id="PTHR31845:SF19">
    <property type="entry name" value="TRANSCRIPTION FACTOR DOMAIN-CONTAINING PROTEIN"/>
    <property type="match status" value="1"/>
</dbReference>
<keyword evidence="7" id="KW-0175">Coiled coil</keyword>
<evidence type="ECO:0000256" key="6">
    <source>
        <dbReference type="ARBA" id="ARBA00023242"/>
    </source>
</evidence>
<dbReference type="InterPro" id="IPR036864">
    <property type="entry name" value="Zn2-C6_fun-type_DNA-bd_sf"/>
</dbReference>
<feature type="compositionally biased region" description="Low complexity" evidence="8">
    <location>
        <begin position="1"/>
        <end position="14"/>
    </location>
</feature>
<evidence type="ECO:0000256" key="2">
    <source>
        <dbReference type="ARBA" id="ARBA00022723"/>
    </source>
</evidence>
<dbReference type="VEuPathDB" id="FungiDB:CC1G_04304"/>
<dbReference type="GO" id="GO:0000981">
    <property type="term" value="F:DNA-binding transcription factor activity, RNA polymerase II-specific"/>
    <property type="evidence" value="ECO:0007669"/>
    <property type="project" value="InterPro"/>
</dbReference>
<keyword evidence="2" id="KW-0479">Metal-binding</keyword>
<keyword evidence="3" id="KW-0805">Transcription regulation</keyword>
<gene>
    <name evidence="10" type="ORF">CC1G_04304</name>
</gene>
<feature type="domain" description="Zn(2)-C6 fungal-type" evidence="9">
    <location>
        <begin position="53"/>
        <end position="83"/>
    </location>
</feature>
<dbReference type="GO" id="GO:0006351">
    <property type="term" value="P:DNA-templated transcription"/>
    <property type="evidence" value="ECO:0007669"/>
    <property type="project" value="InterPro"/>
</dbReference>
<evidence type="ECO:0000259" key="9">
    <source>
        <dbReference type="PROSITE" id="PS00463"/>
    </source>
</evidence>